<organism evidence="10 11">
    <name type="scientific">Cichlidogyrus casuarinus</name>
    <dbReference type="NCBI Taxonomy" id="1844966"/>
    <lineage>
        <taxon>Eukaryota</taxon>
        <taxon>Metazoa</taxon>
        <taxon>Spiralia</taxon>
        <taxon>Lophotrochozoa</taxon>
        <taxon>Platyhelminthes</taxon>
        <taxon>Monogenea</taxon>
        <taxon>Monopisthocotylea</taxon>
        <taxon>Dactylogyridea</taxon>
        <taxon>Ancyrocephalidae</taxon>
        <taxon>Cichlidogyrus</taxon>
    </lineage>
</organism>
<reference evidence="10 11" key="1">
    <citation type="submission" date="2024-11" db="EMBL/GenBank/DDBJ databases">
        <title>Adaptive evolution of stress response genes in parasites aligns with host niche diversity.</title>
        <authorList>
            <person name="Hahn C."/>
            <person name="Resl P."/>
        </authorList>
    </citation>
    <scope>NUCLEOTIDE SEQUENCE [LARGE SCALE GENOMIC DNA]</scope>
    <source>
        <strain evidence="10">EGGRZ-B1_66</strain>
        <tissue evidence="10">Body</tissue>
    </source>
</reference>
<dbReference type="Pfam" id="PF00076">
    <property type="entry name" value="RRM_1"/>
    <property type="match status" value="1"/>
</dbReference>
<dbReference type="InterPro" id="IPR000504">
    <property type="entry name" value="RRM_dom"/>
</dbReference>
<dbReference type="PANTHER" id="PTHR44313:SF1">
    <property type="entry name" value="DNAJ HOMOLOG SUBFAMILY C MEMBER 17"/>
    <property type="match status" value="1"/>
</dbReference>
<evidence type="ECO:0000259" key="8">
    <source>
        <dbReference type="PROSITE" id="PS50076"/>
    </source>
</evidence>
<keyword evidence="3" id="KW-0963">Cytoplasm</keyword>
<protein>
    <submittedName>
        <fullName evidence="10">DnaJ (Hsp40), subfamily C, member 17</fullName>
    </submittedName>
</protein>
<dbReference type="PANTHER" id="PTHR44313">
    <property type="entry name" value="DNAJ HOMOLOG SUBFAMILY C MEMBER 17"/>
    <property type="match status" value="1"/>
</dbReference>
<comment type="caution">
    <text evidence="10">The sequence shown here is derived from an EMBL/GenBank/DDBJ whole genome shotgun (WGS) entry which is preliminary data.</text>
</comment>
<evidence type="ECO:0000256" key="6">
    <source>
        <dbReference type="PROSITE-ProRule" id="PRU00176"/>
    </source>
</evidence>
<dbReference type="PROSITE" id="PS50102">
    <property type="entry name" value="RRM"/>
    <property type="match status" value="1"/>
</dbReference>
<dbReference type="InterPro" id="IPR035979">
    <property type="entry name" value="RBD_domain_sf"/>
</dbReference>
<evidence type="ECO:0000313" key="11">
    <source>
        <dbReference type="Proteomes" id="UP001626550"/>
    </source>
</evidence>
<evidence type="ECO:0000256" key="7">
    <source>
        <dbReference type="SAM" id="Coils"/>
    </source>
</evidence>
<dbReference type="InterPro" id="IPR052094">
    <property type="entry name" value="Pre-mRNA-splicing_ERAD"/>
</dbReference>
<keyword evidence="11" id="KW-1185">Reference proteome</keyword>
<evidence type="ECO:0000256" key="5">
    <source>
        <dbReference type="ARBA" id="ARBA00023242"/>
    </source>
</evidence>
<dbReference type="Gene3D" id="3.30.70.330">
    <property type="match status" value="1"/>
</dbReference>
<evidence type="ECO:0000256" key="2">
    <source>
        <dbReference type="ARBA" id="ARBA00004496"/>
    </source>
</evidence>
<feature type="coiled-coil region" evidence="7">
    <location>
        <begin position="90"/>
        <end position="152"/>
    </location>
</feature>
<dbReference type="EMBL" id="JBJKFK010000402">
    <property type="protein sequence ID" value="KAL3317304.1"/>
    <property type="molecule type" value="Genomic_DNA"/>
</dbReference>
<dbReference type="Gene3D" id="1.10.287.110">
    <property type="entry name" value="DnaJ domain"/>
    <property type="match status" value="1"/>
</dbReference>
<evidence type="ECO:0000256" key="3">
    <source>
        <dbReference type="ARBA" id="ARBA00022490"/>
    </source>
</evidence>
<dbReference type="AlphaFoldDB" id="A0ABD2QCM0"/>
<evidence type="ECO:0000313" key="10">
    <source>
        <dbReference type="EMBL" id="KAL3317304.1"/>
    </source>
</evidence>
<dbReference type="GO" id="GO:0005737">
    <property type="term" value="C:cytoplasm"/>
    <property type="evidence" value="ECO:0007669"/>
    <property type="project" value="UniProtKB-SubCell"/>
</dbReference>
<dbReference type="InterPro" id="IPR012677">
    <property type="entry name" value="Nucleotide-bd_a/b_plait_sf"/>
</dbReference>
<dbReference type="GO" id="GO:0003723">
    <property type="term" value="F:RNA binding"/>
    <property type="evidence" value="ECO:0007669"/>
    <property type="project" value="UniProtKB-UniRule"/>
</dbReference>
<evidence type="ECO:0000256" key="4">
    <source>
        <dbReference type="ARBA" id="ARBA00023186"/>
    </source>
</evidence>
<dbReference type="PRINTS" id="PR00625">
    <property type="entry name" value="JDOMAIN"/>
</dbReference>
<dbReference type="Proteomes" id="UP001626550">
    <property type="component" value="Unassembled WGS sequence"/>
</dbReference>
<sequence>MEIDLYSYFRIEFGASDADIKRAYKSKAKALHPDKNKDNPKAKEEFQKLREYYEIFTDAAKKAQYDQKYKAKIEFAKRNAAMDSERRLLKEKLEAREKKATEEYNARKRMQMQHKMADEIRRNWQAEQEATAYSARKERELLEEERIKAEAQFTCSDAVTVKAKWNFKSELLNSYTQDAIRENLRVFGEITHIVMGKKGTAIIEFPSSSDAEKALKASLDNRIGFSSNPIILTWISGKRVNLDSFAKSKTPEIDEIKVSQIPVSSTPPSSNFNSFEADILKRMGQFS</sequence>
<feature type="domain" description="J" evidence="8">
    <location>
        <begin position="4"/>
        <end position="69"/>
    </location>
</feature>
<dbReference type="InterPro" id="IPR001623">
    <property type="entry name" value="DnaJ_domain"/>
</dbReference>
<dbReference type="GO" id="GO:0005634">
    <property type="term" value="C:nucleus"/>
    <property type="evidence" value="ECO:0007669"/>
    <property type="project" value="UniProtKB-SubCell"/>
</dbReference>
<keyword evidence="7" id="KW-0175">Coiled coil</keyword>
<dbReference type="SUPFAM" id="SSF46565">
    <property type="entry name" value="Chaperone J-domain"/>
    <property type="match status" value="1"/>
</dbReference>
<dbReference type="SUPFAM" id="SSF54928">
    <property type="entry name" value="RNA-binding domain, RBD"/>
    <property type="match status" value="1"/>
</dbReference>
<dbReference type="InterPro" id="IPR036869">
    <property type="entry name" value="J_dom_sf"/>
</dbReference>
<proteinExistence type="predicted"/>
<dbReference type="SMART" id="SM00271">
    <property type="entry name" value="DnaJ"/>
    <property type="match status" value="1"/>
</dbReference>
<keyword evidence="4" id="KW-0143">Chaperone</keyword>
<keyword evidence="5" id="KW-0539">Nucleus</keyword>
<feature type="domain" description="RRM" evidence="9">
    <location>
        <begin position="164"/>
        <end position="247"/>
    </location>
</feature>
<name>A0ABD2QCM0_9PLAT</name>
<accession>A0ABD2QCM0</accession>
<gene>
    <name evidence="10" type="primary">DNAJC17</name>
    <name evidence="10" type="ORF">Ciccas_004035</name>
</gene>
<evidence type="ECO:0000259" key="9">
    <source>
        <dbReference type="PROSITE" id="PS50102"/>
    </source>
</evidence>
<evidence type="ECO:0000256" key="1">
    <source>
        <dbReference type="ARBA" id="ARBA00004123"/>
    </source>
</evidence>
<keyword evidence="6" id="KW-0694">RNA-binding</keyword>
<dbReference type="PROSITE" id="PS50076">
    <property type="entry name" value="DNAJ_2"/>
    <property type="match status" value="1"/>
</dbReference>
<dbReference type="CDD" id="cd06257">
    <property type="entry name" value="DnaJ"/>
    <property type="match status" value="1"/>
</dbReference>
<comment type="subcellular location">
    <subcellularLocation>
        <location evidence="2">Cytoplasm</location>
    </subcellularLocation>
    <subcellularLocation>
        <location evidence="1">Nucleus</location>
    </subcellularLocation>
</comment>
<dbReference type="Pfam" id="PF00226">
    <property type="entry name" value="DnaJ"/>
    <property type="match status" value="1"/>
</dbReference>